<dbReference type="EMBL" id="NCKW01003441">
    <property type="protein sequence ID" value="POM76444.1"/>
    <property type="molecule type" value="Genomic_DNA"/>
</dbReference>
<dbReference type="AlphaFoldDB" id="A0A2P4YF75"/>
<protein>
    <submittedName>
        <fullName evidence="2">Uncharacterized protein</fullName>
    </submittedName>
</protein>
<gene>
    <name evidence="2" type="ORF">PHPALM_6314</name>
</gene>
<accession>A0A2P4YF75</accession>
<comment type="caution">
    <text evidence="2">The sequence shown here is derived from an EMBL/GenBank/DDBJ whole genome shotgun (WGS) entry which is preliminary data.</text>
</comment>
<proteinExistence type="predicted"/>
<evidence type="ECO:0000313" key="3">
    <source>
        <dbReference type="Proteomes" id="UP000237271"/>
    </source>
</evidence>
<evidence type="ECO:0000313" key="2">
    <source>
        <dbReference type="EMBL" id="POM76444.1"/>
    </source>
</evidence>
<feature type="region of interest" description="Disordered" evidence="1">
    <location>
        <begin position="1"/>
        <end position="30"/>
    </location>
</feature>
<name>A0A2P4YF75_9STRA</name>
<reference evidence="2 3" key="1">
    <citation type="journal article" date="2017" name="Genome Biol. Evol.">
        <title>Phytophthora megakarya and P. palmivora, closely related causal agents of cacao black pod rot, underwent increases in genome sizes and gene numbers by different mechanisms.</title>
        <authorList>
            <person name="Ali S.S."/>
            <person name="Shao J."/>
            <person name="Lary D.J."/>
            <person name="Kronmiller B."/>
            <person name="Shen D."/>
            <person name="Strem M.D."/>
            <person name="Amoako-Attah I."/>
            <person name="Akrofi A.Y."/>
            <person name="Begoude B.A."/>
            <person name="Ten Hoopen G.M."/>
            <person name="Coulibaly K."/>
            <person name="Kebe B.I."/>
            <person name="Melnick R.L."/>
            <person name="Guiltinan M.J."/>
            <person name="Tyler B.M."/>
            <person name="Meinhardt L.W."/>
            <person name="Bailey B.A."/>
        </authorList>
    </citation>
    <scope>NUCLEOTIDE SEQUENCE [LARGE SCALE GENOMIC DNA]</scope>
    <source>
        <strain evidence="3">sbr112.9</strain>
    </source>
</reference>
<sequence length="70" mass="7880">MTEPKHLGFPELFRPNSTTLGDRSLRGSGHGGEQVMRLFHIPGMRNVLHTFAAACLLCLHVKEGRMIRRP</sequence>
<evidence type="ECO:0000256" key="1">
    <source>
        <dbReference type="SAM" id="MobiDB-lite"/>
    </source>
</evidence>
<keyword evidence="3" id="KW-1185">Reference proteome</keyword>
<dbReference type="Proteomes" id="UP000237271">
    <property type="component" value="Unassembled WGS sequence"/>
</dbReference>
<organism evidence="2 3">
    <name type="scientific">Phytophthora palmivora</name>
    <dbReference type="NCBI Taxonomy" id="4796"/>
    <lineage>
        <taxon>Eukaryota</taxon>
        <taxon>Sar</taxon>
        <taxon>Stramenopiles</taxon>
        <taxon>Oomycota</taxon>
        <taxon>Peronosporomycetes</taxon>
        <taxon>Peronosporales</taxon>
        <taxon>Peronosporaceae</taxon>
        <taxon>Phytophthora</taxon>
    </lineage>
</organism>